<evidence type="ECO:0000313" key="3">
    <source>
        <dbReference type="Proteomes" id="UP000250043"/>
    </source>
</evidence>
<feature type="region of interest" description="Disordered" evidence="1">
    <location>
        <begin position="26"/>
        <end position="48"/>
    </location>
</feature>
<keyword evidence="3" id="KW-1185">Reference proteome</keyword>
<organism evidence="2 3">
    <name type="scientific">Obba rivulosa</name>
    <dbReference type="NCBI Taxonomy" id="1052685"/>
    <lineage>
        <taxon>Eukaryota</taxon>
        <taxon>Fungi</taxon>
        <taxon>Dikarya</taxon>
        <taxon>Basidiomycota</taxon>
        <taxon>Agaricomycotina</taxon>
        <taxon>Agaricomycetes</taxon>
        <taxon>Polyporales</taxon>
        <taxon>Gelatoporiaceae</taxon>
        <taxon>Obba</taxon>
    </lineage>
</organism>
<gene>
    <name evidence="2" type="ORF">OBBRIDRAFT_262807</name>
</gene>
<evidence type="ECO:0000313" key="2">
    <source>
        <dbReference type="EMBL" id="OCH86069.1"/>
    </source>
</evidence>
<name>A0A8E2AQD9_9APHY</name>
<accession>A0A8E2AQD9</accession>
<dbReference type="AlphaFoldDB" id="A0A8E2AQD9"/>
<sequence>MALTLMNLLAQSDEGRSIALVHVSSTTPRPVAPRRDRSQTVPARARQRLPGVKHERGLQFLSHRSWVCLCGYHAAEHRCRLMWIMPKRKEPDYTCTLANGMNFRMRRGVRTSVVARQVLREAPVPLLVTYRPLLSSPPDSCVRGIMDAPSDRRQVSKQRRQRKTATTINGSRL</sequence>
<dbReference type="EMBL" id="KV722546">
    <property type="protein sequence ID" value="OCH86069.1"/>
    <property type="molecule type" value="Genomic_DNA"/>
</dbReference>
<feature type="compositionally biased region" description="Polar residues" evidence="1">
    <location>
        <begin position="164"/>
        <end position="173"/>
    </location>
</feature>
<protein>
    <submittedName>
        <fullName evidence="2">Uncharacterized protein</fullName>
    </submittedName>
</protein>
<dbReference type="Proteomes" id="UP000250043">
    <property type="component" value="Unassembled WGS sequence"/>
</dbReference>
<reference evidence="2 3" key="1">
    <citation type="submission" date="2016-07" db="EMBL/GenBank/DDBJ databases">
        <title>Draft genome of the white-rot fungus Obba rivulosa 3A-2.</title>
        <authorList>
            <consortium name="DOE Joint Genome Institute"/>
            <person name="Miettinen O."/>
            <person name="Riley R."/>
            <person name="Acob R."/>
            <person name="Barry K."/>
            <person name="Cullen D."/>
            <person name="De Vries R."/>
            <person name="Hainaut M."/>
            <person name="Hatakka A."/>
            <person name="Henrissat B."/>
            <person name="Hilden K."/>
            <person name="Kuo R."/>
            <person name="Labutti K."/>
            <person name="Lipzen A."/>
            <person name="Makela M.R."/>
            <person name="Sandor L."/>
            <person name="Spatafora J.W."/>
            <person name="Grigoriev I.V."/>
            <person name="Hibbett D.S."/>
        </authorList>
    </citation>
    <scope>NUCLEOTIDE SEQUENCE [LARGE SCALE GENOMIC DNA]</scope>
    <source>
        <strain evidence="2 3">3A-2</strain>
    </source>
</reference>
<proteinExistence type="predicted"/>
<feature type="region of interest" description="Disordered" evidence="1">
    <location>
        <begin position="146"/>
        <end position="173"/>
    </location>
</feature>
<evidence type="ECO:0000256" key="1">
    <source>
        <dbReference type="SAM" id="MobiDB-lite"/>
    </source>
</evidence>